<dbReference type="ExpressionAtlas" id="A0A2K3KXH9">
    <property type="expression patterns" value="baseline"/>
</dbReference>
<dbReference type="Pfam" id="PF00481">
    <property type="entry name" value="PP2C"/>
    <property type="match status" value="1"/>
</dbReference>
<feature type="domain" description="PPM-type phosphatase" evidence="1">
    <location>
        <begin position="1"/>
        <end position="83"/>
    </location>
</feature>
<dbReference type="GO" id="GO:0004722">
    <property type="term" value="F:protein serine/threonine phosphatase activity"/>
    <property type="evidence" value="ECO:0007669"/>
    <property type="project" value="InterPro"/>
</dbReference>
<dbReference type="InterPro" id="IPR015655">
    <property type="entry name" value="PP2C"/>
</dbReference>
<evidence type="ECO:0000259" key="1">
    <source>
        <dbReference type="PROSITE" id="PS51746"/>
    </source>
</evidence>
<dbReference type="STRING" id="57577.A0A2K3KXH9"/>
<dbReference type="Gene3D" id="3.60.40.10">
    <property type="entry name" value="PPM-type phosphatase domain"/>
    <property type="match status" value="1"/>
</dbReference>
<dbReference type="AlphaFoldDB" id="A0A2K3KXH9"/>
<dbReference type="InterPro" id="IPR036457">
    <property type="entry name" value="PPM-type-like_dom_sf"/>
</dbReference>
<reference evidence="2 3" key="1">
    <citation type="journal article" date="2014" name="Am. J. Bot.">
        <title>Genome assembly and annotation for red clover (Trifolium pratense; Fabaceae).</title>
        <authorList>
            <person name="Istvanek J."/>
            <person name="Jaros M."/>
            <person name="Krenek A."/>
            <person name="Repkova J."/>
        </authorList>
    </citation>
    <scope>NUCLEOTIDE SEQUENCE [LARGE SCALE GENOMIC DNA]</scope>
    <source>
        <strain evidence="3">cv. Tatra</strain>
        <tissue evidence="2">Young leaves</tissue>
    </source>
</reference>
<proteinExistence type="predicted"/>
<dbReference type="PROSITE" id="PS51746">
    <property type="entry name" value="PPM_2"/>
    <property type="match status" value="1"/>
</dbReference>
<dbReference type="SUPFAM" id="SSF81606">
    <property type="entry name" value="PP2C-like"/>
    <property type="match status" value="1"/>
</dbReference>
<comment type="caution">
    <text evidence="2">The sequence shown here is derived from an EMBL/GenBank/DDBJ whole genome shotgun (WGS) entry which is preliminary data.</text>
</comment>
<dbReference type="PANTHER" id="PTHR47992">
    <property type="entry name" value="PROTEIN PHOSPHATASE"/>
    <property type="match status" value="1"/>
</dbReference>
<gene>
    <name evidence="2" type="ORF">L195_g057941</name>
</gene>
<feature type="non-terminal residue" evidence="2">
    <location>
        <position position="83"/>
    </location>
</feature>
<reference evidence="2 3" key="2">
    <citation type="journal article" date="2017" name="Front. Plant Sci.">
        <title>Gene Classification and Mining of Molecular Markers Useful in Red Clover (Trifolium pratense) Breeding.</title>
        <authorList>
            <person name="Istvanek J."/>
            <person name="Dluhosova J."/>
            <person name="Dluhos P."/>
            <person name="Patkova L."/>
            <person name="Nedelnik J."/>
            <person name="Repkova J."/>
        </authorList>
    </citation>
    <scope>NUCLEOTIDE SEQUENCE [LARGE SCALE GENOMIC DNA]</scope>
    <source>
        <strain evidence="3">cv. Tatra</strain>
        <tissue evidence="2">Young leaves</tissue>
    </source>
</reference>
<sequence length="83" mass="9384">MHPGDDTIVMEKNGWRVKGIIMVSRSIGDTYLKRPPFLLPASFPTYEKVPDPFERGVVSAEPEMLTRVIEETDKFLIFASDGL</sequence>
<name>A0A2K3KXH9_TRIPR</name>
<dbReference type="Proteomes" id="UP000236291">
    <property type="component" value="Unassembled WGS sequence"/>
</dbReference>
<dbReference type="EMBL" id="ASHM01117603">
    <property type="protein sequence ID" value="PNX70985.1"/>
    <property type="molecule type" value="Genomic_DNA"/>
</dbReference>
<dbReference type="InterPro" id="IPR001932">
    <property type="entry name" value="PPM-type_phosphatase-like_dom"/>
</dbReference>
<organism evidence="2 3">
    <name type="scientific">Trifolium pratense</name>
    <name type="common">Red clover</name>
    <dbReference type="NCBI Taxonomy" id="57577"/>
    <lineage>
        <taxon>Eukaryota</taxon>
        <taxon>Viridiplantae</taxon>
        <taxon>Streptophyta</taxon>
        <taxon>Embryophyta</taxon>
        <taxon>Tracheophyta</taxon>
        <taxon>Spermatophyta</taxon>
        <taxon>Magnoliopsida</taxon>
        <taxon>eudicotyledons</taxon>
        <taxon>Gunneridae</taxon>
        <taxon>Pentapetalae</taxon>
        <taxon>rosids</taxon>
        <taxon>fabids</taxon>
        <taxon>Fabales</taxon>
        <taxon>Fabaceae</taxon>
        <taxon>Papilionoideae</taxon>
        <taxon>50 kb inversion clade</taxon>
        <taxon>NPAAA clade</taxon>
        <taxon>Hologalegina</taxon>
        <taxon>IRL clade</taxon>
        <taxon>Trifolieae</taxon>
        <taxon>Trifolium</taxon>
    </lineage>
</organism>
<evidence type="ECO:0000313" key="3">
    <source>
        <dbReference type="Proteomes" id="UP000236291"/>
    </source>
</evidence>
<accession>A0A2K3KXH9</accession>
<protein>
    <recommendedName>
        <fullName evidence="1">PPM-type phosphatase domain-containing protein</fullName>
    </recommendedName>
</protein>
<evidence type="ECO:0000313" key="2">
    <source>
        <dbReference type="EMBL" id="PNX70985.1"/>
    </source>
</evidence>